<dbReference type="InterPro" id="IPR025303">
    <property type="entry name" value="PdaC"/>
</dbReference>
<dbReference type="RefSeq" id="WP_377766179.1">
    <property type="nucleotide sequence ID" value="NZ_JBHULB010000007.1"/>
</dbReference>
<dbReference type="EMBL" id="JBHULB010000007">
    <property type="protein sequence ID" value="MFD2586607.1"/>
    <property type="molecule type" value="Genomic_DNA"/>
</dbReference>
<gene>
    <name evidence="3" type="ORF">ACFSQJ_06675</name>
</gene>
<feature type="domain" description="DUF3298" evidence="1">
    <location>
        <begin position="170"/>
        <end position="234"/>
    </location>
</feature>
<dbReference type="PROSITE" id="PS51257">
    <property type="entry name" value="PROKAR_LIPOPROTEIN"/>
    <property type="match status" value="1"/>
</dbReference>
<accession>A0ABW5MU28</accession>
<proteinExistence type="predicted"/>
<keyword evidence="4" id="KW-1185">Reference proteome</keyword>
<comment type="caution">
    <text evidence="3">The sequence shown here is derived from an EMBL/GenBank/DDBJ whole genome shotgun (WGS) entry which is preliminary data.</text>
</comment>
<sequence length="249" mass="28479">MKNLFFFLLTILLLLGCENEAKLTFETTELKNKSCNDCPKIKITIPRALGETRIAEKVNTIVDEELIYHLKFEDSSNVNSVEEAMASFSKGYQSFKNEFNDEAIGWEAKANGEIRYENAFLLSIILDTYTYTGGAHGHSESIFLNFDKEKNVELENYQLFKDLEGFIDFAETKFRNNQQIPEQGSINATGFMFSGEVFHLPENLGFTKEGIQLIYNQYEVASYADGAIELLIPYADANQFLKEKYRVLI</sequence>
<evidence type="ECO:0000259" key="2">
    <source>
        <dbReference type="Pfam" id="PF13739"/>
    </source>
</evidence>
<protein>
    <submittedName>
        <fullName evidence="3">PdaC/SigV domain-containing protein</fullName>
    </submittedName>
</protein>
<dbReference type="Gene3D" id="3.30.565.40">
    <property type="entry name" value="Fervidobacterium nodosum Rt17-B1 like"/>
    <property type="match status" value="1"/>
</dbReference>
<dbReference type="Gene3D" id="3.90.640.20">
    <property type="entry name" value="Heat-shock cognate protein, ATPase"/>
    <property type="match status" value="1"/>
</dbReference>
<organism evidence="3 4">
    <name type="scientific">Croceitalea marina</name>
    <dbReference type="NCBI Taxonomy" id="1775166"/>
    <lineage>
        <taxon>Bacteria</taxon>
        <taxon>Pseudomonadati</taxon>
        <taxon>Bacteroidota</taxon>
        <taxon>Flavobacteriia</taxon>
        <taxon>Flavobacteriales</taxon>
        <taxon>Flavobacteriaceae</taxon>
        <taxon>Croceitalea</taxon>
    </lineage>
</organism>
<evidence type="ECO:0000313" key="3">
    <source>
        <dbReference type="EMBL" id="MFD2586607.1"/>
    </source>
</evidence>
<evidence type="ECO:0000259" key="1">
    <source>
        <dbReference type="Pfam" id="PF11738"/>
    </source>
</evidence>
<dbReference type="Proteomes" id="UP001597526">
    <property type="component" value="Unassembled WGS sequence"/>
</dbReference>
<reference evidence="4" key="1">
    <citation type="journal article" date="2019" name="Int. J. Syst. Evol. Microbiol.">
        <title>The Global Catalogue of Microorganisms (GCM) 10K type strain sequencing project: providing services to taxonomists for standard genome sequencing and annotation.</title>
        <authorList>
            <consortium name="The Broad Institute Genomics Platform"/>
            <consortium name="The Broad Institute Genome Sequencing Center for Infectious Disease"/>
            <person name="Wu L."/>
            <person name="Ma J."/>
        </authorList>
    </citation>
    <scope>NUCLEOTIDE SEQUENCE [LARGE SCALE GENOMIC DNA]</scope>
    <source>
        <strain evidence="4">KCTC 52368</strain>
    </source>
</reference>
<dbReference type="InterPro" id="IPR021729">
    <property type="entry name" value="DUF3298"/>
</dbReference>
<dbReference type="InterPro" id="IPR037126">
    <property type="entry name" value="PdaC/RsiV-like_sf"/>
</dbReference>
<name>A0ABW5MU28_9FLAO</name>
<evidence type="ECO:0000313" key="4">
    <source>
        <dbReference type="Proteomes" id="UP001597526"/>
    </source>
</evidence>
<feature type="domain" description="Deacetylase PdaC" evidence="2">
    <location>
        <begin position="35"/>
        <end position="138"/>
    </location>
</feature>
<dbReference type="Pfam" id="PF13739">
    <property type="entry name" value="PdaC"/>
    <property type="match status" value="1"/>
</dbReference>
<dbReference type="Pfam" id="PF11738">
    <property type="entry name" value="DUF3298"/>
    <property type="match status" value="1"/>
</dbReference>